<dbReference type="EMBL" id="PQXF01000006">
    <property type="protein sequence ID" value="PXF61285.1"/>
    <property type="molecule type" value="Genomic_DNA"/>
</dbReference>
<proteinExistence type="predicted"/>
<protein>
    <submittedName>
        <fullName evidence="1">Uncharacterized protein</fullName>
    </submittedName>
</protein>
<gene>
    <name evidence="1" type="ORF">C4B59_04860</name>
</gene>
<name>A0AC61L479_9EURY</name>
<comment type="caution">
    <text evidence="1">The sequence shown here is derived from an EMBL/GenBank/DDBJ whole genome shotgun (WGS) entry which is preliminary data.</text>
</comment>
<evidence type="ECO:0000313" key="1">
    <source>
        <dbReference type="EMBL" id="PXF61285.1"/>
    </source>
</evidence>
<evidence type="ECO:0000313" key="2">
    <source>
        <dbReference type="Proteomes" id="UP000248329"/>
    </source>
</evidence>
<accession>A0AC61L479</accession>
<organism evidence="1 2">
    <name type="scientific">Candidatus Methanogaster sp</name>
    <dbReference type="NCBI Taxonomy" id="3386292"/>
    <lineage>
        <taxon>Archaea</taxon>
        <taxon>Methanobacteriati</taxon>
        <taxon>Methanobacteriota</taxon>
        <taxon>Stenosarchaea group</taxon>
        <taxon>Methanomicrobia</taxon>
        <taxon>Methanosarcinales</taxon>
        <taxon>ANME-2 cluster</taxon>
        <taxon>Candidatus Methanogasteraceae</taxon>
        <taxon>Candidatus Methanogaster</taxon>
    </lineage>
</organism>
<sequence>MTNIIIKAVSLAILLAVVSLTFSMMVLFITSINDIVYGMPSGDPIKMMEEFNASSEEELNRKVYNATKNIMMVKNESSQTMKILDSINAAVLGAGADALSAMGQDEIAQVVRKQSIKLKIRTEMLECASHFNETGCVKEGQKEAVEEDFEDLQNLLGYYGELQNGTGEGLLEQMGDLKEPMK</sequence>
<dbReference type="Proteomes" id="UP000248329">
    <property type="component" value="Unassembled WGS sequence"/>
</dbReference>
<reference evidence="1" key="1">
    <citation type="submission" date="2018-01" db="EMBL/GenBank/DDBJ databases">
        <authorList>
            <person name="Krukenberg V."/>
        </authorList>
    </citation>
    <scope>NUCLEOTIDE SEQUENCE</scope>
    <source>
        <strain evidence="1">E20ANME2</strain>
    </source>
</reference>